<dbReference type="GeneID" id="73795475"/>
<accession>A0A4R3TPK3</accession>
<sequence>MNKCLGAAVMGFLMGLYLGYMKDEEIEDLCHQSKKAEKKMKKNYHKAMDQICDCMDLD</sequence>
<reference evidence="1 2" key="1">
    <citation type="submission" date="2019-03" db="EMBL/GenBank/DDBJ databases">
        <title>Genomic Encyclopedia of Type Strains, Phase IV (KMG-IV): sequencing the most valuable type-strain genomes for metagenomic binning, comparative biology and taxonomic classification.</title>
        <authorList>
            <person name="Goeker M."/>
        </authorList>
    </citation>
    <scope>NUCLEOTIDE SEQUENCE [LARGE SCALE GENOMIC DNA]</scope>
    <source>
        <strain evidence="1 2">DSM 29481</strain>
    </source>
</reference>
<dbReference type="EMBL" id="SMBP01000001">
    <property type="protein sequence ID" value="TCU63667.1"/>
    <property type="molecule type" value="Genomic_DNA"/>
</dbReference>
<proteinExistence type="predicted"/>
<evidence type="ECO:0000313" key="1">
    <source>
        <dbReference type="EMBL" id="TCU63667.1"/>
    </source>
</evidence>
<gene>
    <name evidence="1" type="ORF">EDD61_101322</name>
</gene>
<name>A0A4R3TPK3_9FIRM</name>
<dbReference type="Proteomes" id="UP000295773">
    <property type="component" value="Unassembled WGS sequence"/>
</dbReference>
<evidence type="ECO:0008006" key="3">
    <source>
        <dbReference type="Google" id="ProtNLM"/>
    </source>
</evidence>
<comment type="caution">
    <text evidence="1">The sequence shown here is derived from an EMBL/GenBank/DDBJ whole genome shotgun (WGS) entry which is preliminary data.</text>
</comment>
<organism evidence="1 2">
    <name type="scientific">Longicatena caecimuris</name>
    <dbReference type="NCBI Taxonomy" id="1796635"/>
    <lineage>
        <taxon>Bacteria</taxon>
        <taxon>Bacillati</taxon>
        <taxon>Bacillota</taxon>
        <taxon>Erysipelotrichia</taxon>
        <taxon>Erysipelotrichales</taxon>
        <taxon>Erysipelotrichaceae</taxon>
        <taxon>Longicatena</taxon>
    </lineage>
</organism>
<dbReference type="AlphaFoldDB" id="A0A4R3TPK3"/>
<evidence type="ECO:0000313" key="2">
    <source>
        <dbReference type="Proteomes" id="UP000295773"/>
    </source>
</evidence>
<protein>
    <recommendedName>
        <fullName evidence="3">YtxH-like protein</fullName>
    </recommendedName>
</protein>
<dbReference type="RefSeq" id="WP_008688737.1">
    <property type="nucleotide sequence ID" value="NZ_AP024510.1"/>
</dbReference>
<keyword evidence="2" id="KW-1185">Reference proteome</keyword>